<evidence type="ECO:0000313" key="5">
    <source>
        <dbReference type="Proteomes" id="UP000264006"/>
    </source>
</evidence>
<name>A0A346XYU3_9ACTN</name>
<gene>
    <name evidence="4" type="ORF">DVS28_a2711</name>
</gene>
<dbReference type="InterPro" id="IPR000383">
    <property type="entry name" value="Xaa-Pro-like_dom"/>
</dbReference>
<dbReference type="PANTHER" id="PTHR22946">
    <property type="entry name" value="DIENELACTONE HYDROLASE DOMAIN-CONTAINING PROTEIN-RELATED"/>
    <property type="match status" value="1"/>
</dbReference>
<dbReference type="KEGG" id="euz:DVS28_a2711"/>
<keyword evidence="2" id="KW-0378">Hydrolase</keyword>
<evidence type="ECO:0000256" key="2">
    <source>
        <dbReference type="ARBA" id="ARBA00022801"/>
    </source>
</evidence>
<dbReference type="InterPro" id="IPR008979">
    <property type="entry name" value="Galactose-bd-like_sf"/>
</dbReference>
<organism evidence="4 5">
    <name type="scientific">Euzebya pacifica</name>
    <dbReference type="NCBI Taxonomy" id="1608957"/>
    <lineage>
        <taxon>Bacteria</taxon>
        <taxon>Bacillati</taxon>
        <taxon>Actinomycetota</taxon>
        <taxon>Nitriliruptoria</taxon>
        <taxon>Euzebyales</taxon>
    </lineage>
</organism>
<protein>
    <submittedName>
        <fullName evidence="4">X-Pro dipeptidyl-peptidase-like</fullName>
    </submittedName>
</protein>
<reference evidence="4 5" key="1">
    <citation type="submission" date="2018-09" db="EMBL/GenBank/DDBJ databases">
        <title>Complete genome sequence of Euzebya sp. DY32-46 isolated from seawater of Pacific Ocean.</title>
        <authorList>
            <person name="Xu L."/>
            <person name="Wu Y.-H."/>
            <person name="Xu X.-W."/>
        </authorList>
    </citation>
    <scope>NUCLEOTIDE SEQUENCE [LARGE SCALE GENOMIC DNA]</scope>
    <source>
        <strain evidence="4 5">DY32-46</strain>
    </source>
</reference>
<dbReference type="InterPro" id="IPR005674">
    <property type="entry name" value="CocE/Ser_esterase"/>
</dbReference>
<dbReference type="SUPFAM" id="SSF49785">
    <property type="entry name" value="Galactose-binding domain-like"/>
    <property type="match status" value="1"/>
</dbReference>
<dbReference type="Gene3D" id="3.40.50.1820">
    <property type="entry name" value="alpha/beta hydrolase"/>
    <property type="match status" value="1"/>
</dbReference>
<comment type="similarity">
    <text evidence="1">Belongs to the AB hydrolase superfamily.</text>
</comment>
<dbReference type="GO" id="GO:0008239">
    <property type="term" value="F:dipeptidyl-peptidase activity"/>
    <property type="evidence" value="ECO:0007669"/>
    <property type="project" value="InterPro"/>
</dbReference>
<dbReference type="SUPFAM" id="SSF53474">
    <property type="entry name" value="alpha/beta-Hydrolases"/>
    <property type="match status" value="1"/>
</dbReference>
<dbReference type="Gene3D" id="1.10.3020.10">
    <property type="entry name" value="alpha-amino acid ester hydrolase ( Helical cap domain)"/>
    <property type="match status" value="1"/>
</dbReference>
<dbReference type="InterPro" id="IPR013736">
    <property type="entry name" value="Xaa-Pro_dipept_C"/>
</dbReference>
<dbReference type="EMBL" id="CP031165">
    <property type="protein sequence ID" value="AXV07390.1"/>
    <property type="molecule type" value="Genomic_DNA"/>
</dbReference>
<dbReference type="GO" id="GO:0052689">
    <property type="term" value="F:carboxylic ester hydrolase activity"/>
    <property type="evidence" value="ECO:0007669"/>
    <property type="project" value="UniProtKB-ARBA"/>
</dbReference>
<dbReference type="PANTHER" id="PTHR22946:SF9">
    <property type="entry name" value="POLYKETIDE TRANSFERASE AF380"/>
    <property type="match status" value="1"/>
</dbReference>
<keyword evidence="5" id="KW-1185">Reference proteome</keyword>
<evidence type="ECO:0000256" key="1">
    <source>
        <dbReference type="ARBA" id="ARBA00008645"/>
    </source>
</evidence>
<sequence>MQRRMFGSLLPRPAGQVLMRARRAATVRIRTDDGHELATDVHRPSTDTPVPTVLIRTSYGRNGLTGVPMVAQAKALATLGYAVVLQDVRGRFDSTGEFVPMVNEVADARATIDWVTDQSWSDGTIGAWGLSYLGGTAWAAAVAAPDRVKALSVGITHSAVGLPEASGLVFVDTGLRWLRSLDAMARTDESAARRLANLVRFRLPGASDDEAFSHLPLLELDELVLGTRSPIWRTWAEHPDASDPFWQPGDLRHGVADVAPTSHLTGWWDLFVDRHLDDIDRQAPAGRADRVVVGPWGHLDGAVQVRAFAEMRRHFDQHLRGIDRNGPAVELWIGGADRWWTGDRWPTTRTESIPFDLLRGPTHTLVFDPAAPTPKTGGRTLSIDAGPVDCTALADRRDVVTLTGPPLPHHLTVIGRPTVTVELDADTGHTDLWVRLAEVDIHGLARSVSDGFLRLRDLRGRHTAVVELHPVGHRFSAGHRLRVHVAGGAFPHHDRNLGLDGDRLHLVDHRPTTVRIHDGRIDLPVAGPMDT</sequence>
<dbReference type="AlphaFoldDB" id="A0A346XYU3"/>
<dbReference type="Proteomes" id="UP000264006">
    <property type="component" value="Chromosome"/>
</dbReference>
<evidence type="ECO:0000259" key="3">
    <source>
        <dbReference type="SMART" id="SM00939"/>
    </source>
</evidence>
<dbReference type="Gene3D" id="2.60.120.260">
    <property type="entry name" value="Galactose-binding domain-like"/>
    <property type="match status" value="1"/>
</dbReference>
<dbReference type="SMART" id="SM00939">
    <property type="entry name" value="PepX_C"/>
    <property type="match status" value="1"/>
</dbReference>
<dbReference type="NCBIfam" id="TIGR00976">
    <property type="entry name" value="CocE_NonD"/>
    <property type="match status" value="1"/>
</dbReference>
<dbReference type="InterPro" id="IPR029058">
    <property type="entry name" value="AB_hydrolase_fold"/>
</dbReference>
<proteinExistence type="inferred from homology"/>
<dbReference type="RefSeq" id="WP_164710491.1">
    <property type="nucleotide sequence ID" value="NZ_CAXIBR010000038.1"/>
</dbReference>
<dbReference type="Pfam" id="PF02129">
    <property type="entry name" value="Peptidase_S15"/>
    <property type="match status" value="1"/>
</dbReference>
<dbReference type="InterPro" id="IPR050261">
    <property type="entry name" value="FrsA_esterase"/>
</dbReference>
<accession>A0A346XYU3</accession>
<dbReference type="Pfam" id="PF08530">
    <property type="entry name" value="PepX_C"/>
    <property type="match status" value="1"/>
</dbReference>
<feature type="domain" description="Xaa-Pro dipeptidyl-peptidase C-terminal" evidence="3">
    <location>
        <begin position="312"/>
        <end position="515"/>
    </location>
</feature>
<evidence type="ECO:0000313" key="4">
    <source>
        <dbReference type="EMBL" id="AXV07390.1"/>
    </source>
</evidence>